<dbReference type="Pfam" id="PF07687">
    <property type="entry name" value="M20_dimer"/>
    <property type="match status" value="1"/>
</dbReference>
<dbReference type="InterPro" id="IPR002933">
    <property type="entry name" value="Peptidase_M20"/>
</dbReference>
<dbReference type="SMART" id="SM00320">
    <property type="entry name" value="WD40"/>
    <property type="match status" value="5"/>
</dbReference>
<dbReference type="Gene3D" id="3.40.630.10">
    <property type="entry name" value="Zn peptidases"/>
    <property type="match status" value="1"/>
</dbReference>
<dbReference type="STRING" id="284591.Q6C2N8"/>
<dbReference type="KEGG" id="yli:2908406"/>
<evidence type="ECO:0000256" key="7">
    <source>
        <dbReference type="PROSITE-ProRule" id="PRU00221"/>
    </source>
</evidence>
<keyword evidence="2 7" id="KW-0853">WD repeat</keyword>
<gene>
    <name evidence="10" type="ORF">YALI0_F06336g</name>
</gene>
<dbReference type="InterPro" id="IPR051458">
    <property type="entry name" value="Cyt/Met_Dipeptidase"/>
</dbReference>
<dbReference type="OMA" id="HATVCVD"/>
<dbReference type="InterPro" id="IPR017149">
    <property type="entry name" value="GSH_degradosome_Dug2"/>
</dbReference>
<dbReference type="InterPro" id="IPR011650">
    <property type="entry name" value="Peptidase_M20_dimer"/>
</dbReference>
<sequence length="867" mass="96200">MSYPLDVGLSTCSGPLNEFDTPSPRLSPASFAEDRRGPGYKSKGPQEPQLTHKWRHDYSVVSLAANDKFIFAGTQNSDIQVFDVETFSLKTSLQGHEGCVYALSIATVAGDSSKQFLVSGGSDSLIKIWDIVELKEVSTVYSSFDVGDIFSVVYDPVHNMIFLGAQNASIQWIELGSDTGNSQTVNSEILRLPSYRFDRFFDSRGPGGKTAPQQLERDDYVSIHGQKPHEHALLQIPSENAYQYAHNGYVYCLVCVENFVWKDNVVECVLISGGGDAHVNFWSWCPQKKDLVLIASIDCETSVQTLCVSDSMLYCGTDHGDVKIWDLGTLQLIRQDTIGTSPVVSLSTSGDCVFKGSEGGLQRWSLKGERTATWLAHEGTVQTTIVRELKGRTYLISGGNDGVAIWDITVTDSEHSQQIAKARQNFGFTNDRLISTLFEFVAFRTVSSHGIEYGSDSRRCAIFLRDLLRDFGAHSSLLAVPDKNPVVLGTFSANKSDLKGAKPKRLLFYGHYDVIPAHETDGWDTYPYTITPLDGYLYGRGVSDNKGPVLATIFAVAEAFAKGELGVDVVFLVEGEEECGSPGFEDVIDKNDSMIGDIDYILLCNSYWLDDTTPCINYGLRGVLHATVEVYSDNPDLHSGVEGGATREPTIDLIRLLALLTTPEGDICLPDFYKKVKPPTESEEKRFEHIIKTSHKPLTKASIRAKWALPSLTVHRFNVSGPGNLTVIPKSAQASVSLRIVPDQDADEIKQIFTEYMQDKFAEHKSPNHLKISVFHQADPWIGDIDTPVCQVLRSIVTEVWGVEPLLIREGGSIPVMRFLEKRFNASAIQFPCGQSSDHAHLNNERLRIINLINFRRILMEFFTKIQ</sequence>
<feature type="repeat" description="WD" evidence="7">
    <location>
        <begin position="93"/>
        <end position="139"/>
    </location>
</feature>
<dbReference type="HOGENOM" id="CLU_008535_0_0_1"/>
<organism evidence="10 11">
    <name type="scientific">Yarrowia lipolytica (strain CLIB 122 / E 150)</name>
    <name type="common">Yeast</name>
    <name type="synonym">Candida lipolytica</name>
    <dbReference type="NCBI Taxonomy" id="284591"/>
    <lineage>
        <taxon>Eukaryota</taxon>
        <taxon>Fungi</taxon>
        <taxon>Dikarya</taxon>
        <taxon>Ascomycota</taxon>
        <taxon>Saccharomycotina</taxon>
        <taxon>Dipodascomycetes</taxon>
        <taxon>Dipodascales</taxon>
        <taxon>Dipodascales incertae sedis</taxon>
        <taxon>Yarrowia</taxon>
    </lineage>
</organism>
<feature type="region of interest" description="Disordered" evidence="8">
    <location>
        <begin position="14"/>
        <end position="49"/>
    </location>
</feature>
<dbReference type="InterPro" id="IPR036322">
    <property type="entry name" value="WD40_repeat_dom_sf"/>
</dbReference>
<evidence type="ECO:0000313" key="10">
    <source>
        <dbReference type="EMBL" id="CAG77881.1"/>
    </source>
</evidence>
<dbReference type="CDD" id="cd05677">
    <property type="entry name" value="M20_dipept_like_DUG2_type"/>
    <property type="match status" value="1"/>
</dbReference>
<dbReference type="PANTHER" id="PTHR43270:SF8">
    <property type="entry name" value="DI- AND TRIPEPTIDASE DUG2-RELATED"/>
    <property type="match status" value="1"/>
</dbReference>
<dbReference type="GO" id="GO:0006508">
    <property type="term" value="P:proteolysis"/>
    <property type="evidence" value="ECO:0000318"/>
    <property type="project" value="GO_Central"/>
</dbReference>
<dbReference type="GO" id="GO:0006751">
    <property type="term" value="P:glutathione catabolic process"/>
    <property type="evidence" value="ECO:0000318"/>
    <property type="project" value="GO_Central"/>
</dbReference>
<dbReference type="PROSITE" id="PS00678">
    <property type="entry name" value="WD_REPEATS_1"/>
    <property type="match status" value="1"/>
</dbReference>
<evidence type="ECO:0000256" key="2">
    <source>
        <dbReference type="ARBA" id="ARBA00022574"/>
    </source>
</evidence>
<dbReference type="InterPro" id="IPR019775">
    <property type="entry name" value="WD40_repeat_CS"/>
</dbReference>
<dbReference type="VEuPathDB" id="FungiDB:YALI0_F06336g"/>
<evidence type="ECO:0000256" key="1">
    <source>
        <dbReference type="ARBA" id="ARBA00006247"/>
    </source>
</evidence>
<keyword evidence="3" id="KW-0645">Protease</keyword>
<proteinExistence type="inferred from homology"/>
<dbReference type="SUPFAM" id="SSF50978">
    <property type="entry name" value="WD40 repeat-like"/>
    <property type="match status" value="1"/>
</dbReference>
<evidence type="ECO:0000256" key="6">
    <source>
        <dbReference type="ARBA" id="ARBA00022801"/>
    </source>
</evidence>
<protein>
    <submittedName>
        <fullName evidence="10">YALI0F06336p</fullName>
    </submittedName>
</protein>
<dbReference type="Gene3D" id="3.30.70.360">
    <property type="match status" value="1"/>
</dbReference>
<evidence type="ECO:0000256" key="3">
    <source>
        <dbReference type="ARBA" id="ARBA00022670"/>
    </source>
</evidence>
<dbReference type="Pfam" id="PF01546">
    <property type="entry name" value="Peptidase_M20"/>
    <property type="match status" value="1"/>
</dbReference>
<keyword evidence="11" id="KW-1185">Reference proteome</keyword>
<feature type="domain" description="Peptidase M20 dimerisation" evidence="9">
    <location>
        <begin position="618"/>
        <end position="764"/>
    </location>
</feature>
<dbReference type="InterPro" id="IPR015943">
    <property type="entry name" value="WD40/YVTN_repeat-like_dom_sf"/>
</dbReference>
<dbReference type="OrthoDB" id="7832001at2759"/>
<evidence type="ECO:0000256" key="4">
    <source>
        <dbReference type="ARBA" id="ARBA00022723"/>
    </source>
</evidence>
<dbReference type="InParanoid" id="Q6C2N8"/>
<dbReference type="FunCoup" id="Q6C2N8">
    <property type="interactions" value="95"/>
</dbReference>
<dbReference type="EMBL" id="CR382132">
    <property type="protein sequence ID" value="CAG77881.1"/>
    <property type="molecule type" value="Genomic_DNA"/>
</dbReference>
<dbReference type="Gene3D" id="2.130.10.10">
    <property type="entry name" value="YVTN repeat-like/Quinoprotein amine dehydrogenase"/>
    <property type="match status" value="2"/>
</dbReference>
<evidence type="ECO:0000259" key="9">
    <source>
        <dbReference type="Pfam" id="PF07687"/>
    </source>
</evidence>
<name>Q6C2N8_YARLI</name>
<dbReference type="InterPro" id="IPR001680">
    <property type="entry name" value="WD40_rpt"/>
</dbReference>
<accession>Q6C2N8</accession>
<keyword evidence="5" id="KW-0677">Repeat</keyword>
<evidence type="ECO:0000313" key="11">
    <source>
        <dbReference type="Proteomes" id="UP000001300"/>
    </source>
</evidence>
<dbReference type="PANTHER" id="PTHR43270">
    <property type="entry name" value="BETA-ALA-HIS DIPEPTIDASE"/>
    <property type="match status" value="1"/>
</dbReference>
<dbReference type="PROSITE" id="PS50082">
    <property type="entry name" value="WD_REPEATS_2"/>
    <property type="match status" value="1"/>
</dbReference>
<dbReference type="PIRSF" id="PIRSF037237">
    <property type="entry name" value="Peptidase_WD_repeats_DUG2"/>
    <property type="match status" value="1"/>
</dbReference>
<dbReference type="SUPFAM" id="SSF53187">
    <property type="entry name" value="Zn-dependent exopeptidases"/>
    <property type="match status" value="1"/>
</dbReference>
<dbReference type="Proteomes" id="UP000001300">
    <property type="component" value="Chromosome F"/>
</dbReference>
<dbReference type="GO" id="GO:0046872">
    <property type="term" value="F:metal ion binding"/>
    <property type="evidence" value="ECO:0007669"/>
    <property type="project" value="UniProtKB-KW"/>
</dbReference>
<dbReference type="GO" id="GO:0008233">
    <property type="term" value="F:peptidase activity"/>
    <property type="evidence" value="ECO:0000318"/>
    <property type="project" value="GO_Central"/>
</dbReference>
<dbReference type="AlphaFoldDB" id="Q6C2N8"/>
<dbReference type="PROSITE" id="PS50294">
    <property type="entry name" value="WD_REPEATS_REGION"/>
    <property type="match status" value="1"/>
</dbReference>
<comment type="similarity">
    <text evidence="1">Belongs to the peptidase M20A family.</text>
</comment>
<evidence type="ECO:0000256" key="5">
    <source>
        <dbReference type="ARBA" id="ARBA00022737"/>
    </source>
</evidence>
<keyword evidence="6" id="KW-0378">Hydrolase</keyword>
<dbReference type="Pfam" id="PF00400">
    <property type="entry name" value="WD40"/>
    <property type="match status" value="1"/>
</dbReference>
<reference evidence="10 11" key="1">
    <citation type="journal article" date="2004" name="Nature">
        <title>Genome evolution in yeasts.</title>
        <authorList>
            <consortium name="Genolevures"/>
            <person name="Dujon B."/>
            <person name="Sherman D."/>
            <person name="Fischer G."/>
            <person name="Durrens P."/>
            <person name="Casaregola S."/>
            <person name="Lafontaine I."/>
            <person name="de Montigny J."/>
            <person name="Marck C."/>
            <person name="Neuveglise C."/>
            <person name="Talla E."/>
            <person name="Goffard N."/>
            <person name="Frangeul L."/>
            <person name="Aigle M."/>
            <person name="Anthouard V."/>
            <person name="Babour A."/>
            <person name="Barbe V."/>
            <person name="Barnay S."/>
            <person name="Blanchin S."/>
            <person name="Beckerich J.M."/>
            <person name="Beyne E."/>
            <person name="Bleykasten C."/>
            <person name="Boisrame A."/>
            <person name="Boyer J."/>
            <person name="Cattolico L."/>
            <person name="Confanioleri F."/>
            <person name="de Daruvar A."/>
            <person name="Despons L."/>
            <person name="Fabre E."/>
            <person name="Fairhead C."/>
            <person name="Ferry-Dumazet H."/>
            <person name="Groppi A."/>
            <person name="Hantraye F."/>
            <person name="Hennequin C."/>
            <person name="Jauniaux N."/>
            <person name="Joyet P."/>
            <person name="Kachouri R."/>
            <person name="Kerrest A."/>
            <person name="Koszul R."/>
            <person name="Lemaire M."/>
            <person name="Lesur I."/>
            <person name="Ma L."/>
            <person name="Muller H."/>
            <person name="Nicaud J.M."/>
            <person name="Nikolski M."/>
            <person name="Oztas S."/>
            <person name="Ozier-Kalogeropoulos O."/>
            <person name="Pellenz S."/>
            <person name="Potier S."/>
            <person name="Richard G.F."/>
            <person name="Straub M.L."/>
            <person name="Suleau A."/>
            <person name="Swennene D."/>
            <person name="Tekaia F."/>
            <person name="Wesolowski-Louvel M."/>
            <person name="Westhof E."/>
            <person name="Wirth B."/>
            <person name="Zeniou-Meyer M."/>
            <person name="Zivanovic I."/>
            <person name="Bolotin-Fukuhara M."/>
            <person name="Thierry A."/>
            <person name="Bouchier C."/>
            <person name="Caudron B."/>
            <person name="Scarpelli C."/>
            <person name="Gaillardin C."/>
            <person name="Weissenbach J."/>
            <person name="Wincker P."/>
            <person name="Souciet J.L."/>
        </authorList>
    </citation>
    <scope>NUCLEOTIDE SEQUENCE [LARGE SCALE GENOMIC DNA]</scope>
    <source>
        <strain evidence="11">CLIB 122 / E 150</strain>
    </source>
</reference>
<keyword evidence="4" id="KW-0479">Metal-binding</keyword>
<evidence type="ECO:0000256" key="8">
    <source>
        <dbReference type="SAM" id="MobiDB-lite"/>
    </source>
</evidence>